<comment type="caution">
    <text evidence="2">The sequence shown here is derived from an EMBL/GenBank/DDBJ whole genome shotgun (WGS) entry which is preliminary data.</text>
</comment>
<dbReference type="Pfam" id="PF01521">
    <property type="entry name" value="Fe-S_biosyn"/>
    <property type="match status" value="1"/>
</dbReference>
<dbReference type="AlphaFoldDB" id="A0A2V1N0E0"/>
<protein>
    <submittedName>
        <fullName evidence="2">Iron-sulfur cluster biosynthesis family protein</fullName>
    </submittedName>
</protein>
<proteinExistence type="predicted"/>
<dbReference type="SUPFAM" id="SSF89360">
    <property type="entry name" value="HesB-like domain"/>
    <property type="match status" value="1"/>
</dbReference>
<gene>
    <name evidence="2" type="ORF">DCM90_06310</name>
</gene>
<dbReference type="InterPro" id="IPR035903">
    <property type="entry name" value="HesB-like_dom_sf"/>
</dbReference>
<dbReference type="InterPro" id="IPR000361">
    <property type="entry name" value="ATAP_core_dom"/>
</dbReference>
<dbReference type="RefSeq" id="WP_109250478.1">
    <property type="nucleotide sequence ID" value="NZ_QCXQ01000002.1"/>
</dbReference>
<keyword evidence="3" id="KW-1185">Reference proteome</keyword>
<evidence type="ECO:0000313" key="3">
    <source>
        <dbReference type="Proteomes" id="UP000245080"/>
    </source>
</evidence>
<evidence type="ECO:0000313" key="2">
    <source>
        <dbReference type="EMBL" id="PWG00532.1"/>
    </source>
</evidence>
<feature type="domain" description="Core" evidence="1">
    <location>
        <begin position="1"/>
        <end position="113"/>
    </location>
</feature>
<organism evidence="2 3">
    <name type="scientific">Levilactobacillus bambusae</name>
    <dbReference type="NCBI Taxonomy" id="2024736"/>
    <lineage>
        <taxon>Bacteria</taxon>
        <taxon>Bacillati</taxon>
        <taxon>Bacillota</taxon>
        <taxon>Bacilli</taxon>
        <taxon>Lactobacillales</taxon>
        <taxon>Lactobacillaceae</taxon>
        <taxon>Levilactobacillus</taxon>
    </lineage>
</organism>
<evidence type="ECO:0000259" key="1">
    <source>
        <dbReference type="Pfam" id="PF01521"/>
    </source>
</evidence>
<dbReference type="Gene3D" id="2.60.300.12">
    <property type="entry name" value="HesB-like domain"/>
    <property type="match status" value="1"/>
</dbReference>
<reference evidence="2 3" key="1">
    <citation type="journal article" date="2018" name="Int. J. Syst. Evol. Microbiol.">
        <title>Lactobacillus bambusae sp. nov., isolated from a traditional fermented Ma-bamboo shoots of Taiwan.</title>
        <authorList>
            <person name="Wang L.-T."/>
        </authorList>
    </citation>
    <scope>NUCLEOTIDE SEQUENCE [LARGE SCALE GENOMIC DNA]</scope>
    <source>
        <strain evidence="2 3">BS-W1</strain>
    </source>
</reference>
<dbReference type="OrthoDB" id="2361502at2"/>
<sequence length="118" mass="13185">MNLMVADSARKKIAPLLGPHTRVLLSLDDGVGPYSHHGLVALEVDFMLVIIRDDMPFEDYNTPIETNMGTWYAKDYSVRQLGQNMTLSLQPTYNTLQLKADGEMIDDSIGIEDLTGQK</sequence>
<name>A0A2V1N0E0_9LACO</name>
<accession>A0A2V1N0E0</accession>
<dbReference type="Proteomes" id="UP000245080">
    <property type="component" value="Unassembled WGS sequence"/>
</dbReference>
<dbReference type="EMBL" id="QCXQ01000002">
    <property type="protein sequence ID" value="PWG00532.1"/>
    <property type="molecule type" value="Genomic_DNA"/>
</dbReference>